<evidence type="ECO:0000256" key="4">
    <source>
        <dbReference type="ARBA" id="ARBA00016774"/>
    </source>
</evidence>
<dbReference type="EMBL" id="CAJHUB010000676">
    <property type="protein sequence ID" value="CAD7676146.1"/>
    <property type="molecule type" value="Genomic_DNA"/>
</dbReference>
<dbReference type="Proteomes" id="UP000645828">
    <property type="component" value="Unassembled WGS sequence"/>
</dbReference>
<evidence type="ECO:0000256" key="3">
    <source>
        <dbReference type="ARBA" id="ARBA00012479"/>
    </source>
</evidence>
<dbReference type="InterPro" id="IPR000801">
    <property type="entry name" value="Esterase-like"/>
</dbReference>
<dbReference type="SUPFAM" id="SSF53474">
    <property type="entry name" value="alpha/beta-Hydrolases"/>
    <property type="match status" value="1"/>
</dbReference>
<keyword evidence="9" id="KW-1185">Reference proteome</keyword>
<dbReference type="GO" id="GO:0046294">
    <property type="term" value="P:formaldehyde catabolic process"/>
    <property type="evidence" value="ECO:0007669"/>
    <property type="project" value="InterPro"/>
</dbReference>
<evidence type="ECO:0000256" key="1">
    <source>
        <dbReference type="ARBA" id="ARBA00002608"/>
    </source>
</evidence>
<evidence type="ECO:0000313" key="8">
    <source>
        <dbReference type="EMBL" id="CAD7676146.1"/>
    </source>
</evidence>
<organism evidence="8 9">
    <name type="scientific">Nyctereutes procyonoides</name>
    <name type="common">Raccoon dog</name>
    <name type="synonym">Canis procyonoides</name>
    <dbReference type="NCBI Taxonomy" id="34880"/>
    <lineage>
        <taxon>Eukaryota</taxon>
        <taxon>Metazoa</taxon>
        <taxon>Chordata</taxon>
        <taxon>Craniata</taxon>
        <taxon>Vertebrata</taxon>
        <taxon>Euteleostomi</taxon>
        <taxon>Mammalia</taxon>
        <taxon>Eutheria</taxon>
        <taxon>Laurasiatheria</taxon>
        <taxon>Carnivora</taxon>
        <taxon>Caniformia</taxon>
        <taxon>Canidae</taxon>
        <taxon>Nyctereutes</taxon>
    </lineage>
</organism>
<evidence type="ECO:0000256" key="7">
    <source>
        <dbReference type="ARBA" id="ARBA00032082"/>
    </source>
</evidence>
<keyword evidence="6" id="KW-0378">Hydrolase</keyword>
<name>A0A811YFW2_NYCPR</name>
<comment type="similarity">
    <text evidence="2">Belongs to the esterase D family.</text>
</comment>
<reference evidence="8" key="1">
    <citation type="submission" date="2020-12" db="EMBL/GenBank/DDBJ databases">
        <authorList>
            <consortium name="Molecular Ecology Group"/>
        </authorList>
    </citation>
    <scope>NUCLEOTIDE SEQUENCE</scope>
    <source>
        <strain evidence="8">TBG_1078</strain>
    </source>
</reference>
<dbReference type="InterPro" id="IPR014186">
    <property type="entry name" value="S-formylglutathione_hydrol"/>
</dbReference>
<dbReference type="PANTHER" id="PTHR10061">
    <property type="entry name" value="S-FORMYLGLUTATHIONE HYDROLASE"/>
    <property type="match status" value="1"/>
</dbReference>
<proteinExistence type="inferred from homology"/>
<dbReference type="GO" id="GO:0005829">
    <property type="term" value="C:cytosol"/>
    <property type="evidence" value="ECO:0007669"/>
    <property type="project" value="TreeGrafter"/>
</dbReference>
<dbReference type="GO" id="GO:0018738">
    <property type="term" value="F:S-formylglutathione hydrolase activity"/>
    <property type="evidence" value="ECO:0007669"/>
    <property type="project" value="UniProtKB-EC"/>
</dbReference>
<dbReference type="GO" id="GO:0052689">
    <property type="term" value="F:carboxylic ester hydrolase activity"/>
    <property type="evidence" value="ECO:0007669"/>
    <property type="project" value="UniProtKB-KW"/>
</dbReference>
<protein>
    <recommendedName>
        <fullName evidence="4">S-formylglutathione hydrolase</fullName>
        <ecNumber evidence="3">3.1.2.12</ecNumber>
    </recommendedName>
    <alternativeName>
        <fullName evidence="7">Esterase D</fullName>
    </alternativeName>
</protein>
<sequence length="242" mass="27335">MSLKQTSSNKCFGGLQKVFEHETEAETGKCPVLYGCLSGYHQTASEHGLVIIAPDASPHGCNIKEDESWDFDIGAGFYVDATEDPWKTNYRMYSYVTEELSQLINANFPVDPQRMSISGRSRRGHRALIYALKNPGKSKSCSELGAKKDSTGYLGIDQSKWKADDATQLVKVYPGPHGQLLPDNSIAAGTEKKVIIFRLQNSYDHSYYFIVTFIMECIRHHAKYLNALKKFKTENFYRIIKL</sequence>
<comment type="caution">
    <text evidence="8">The sequence shown here is derived from an EMBL/GenBank/DDBJ whole genome shotgun (WGS) entry which is preliminary data.</text>
</comment>
<evidence type="ECO:0000256" key="2">
    <source>
        <dbReference type="ARBA" id="ARBA00005622"/>
    </source>
</evidence>
<dbReference type="Pfam" id="PF00756">
    <property type="entry name" value="Esterase"/>
    <property type="match status" value="1"/>
</dbReference>
<evidence type="ECO:0000256" key="6">
    <source>
        <dbReference type="ARBA" id="ARBA00022801"/>
    </source>
</evidence>
<gene>
    <name evidence="8" type="ORF">NYPRO_LOCUS8941</name>
</gene>
<dbReference type="AlphaFoldDB" id="A0A811YFW2"/>
<evidence type="ECO:0000256" key="5">
    <source>
        <dbReference type="ARBA" id="ARBA00022487"/>
    </source>
</evidence>
<dbReference type="PANTHER" id="PTHR10061:SF0">
    <property type="entry name" value="S-FORMYLGLUTATHIONE HYDROLASE"/>
    <property type="match status" value="1"/>
</dbReference>
<accession>A0A811YFW2</accession>
<comment type="function">
    <text evidence="1">Serine hydrolase involved in the detoxification of formaldehyde.</text>
</comment>
<dbReference type="EC" id="3.1.2.12" evidence="3"/>
<keyword evidence="5" id="KW-0719">Serine esterase</keyword>
<dbReference type="InterPro" id="IPR029058">
    <property type="entry name" value="AB_hydrolase_fold"/>
</dbReference>
<dbReference type="Gene3D" id="3.40.50.1820">
    <property type="entry name" value="alpha/beta hydrolase"/>
    <property type="match status" value="1"/>
</dbReference>
<evidence type="ECO:0000313" key="9">
    <source>
        <dbReference type="Proteomes" id="UP000645828"/>
    </source>
</evidence>